<accession>A0A3D9ST31</accession>
<organism evidence="1 2">
    <name type="scientific">Thermomonospora umbrina</name>
    <dbReference type="NCBI Taxonomy" id="111806"/>
    <lineage>
        <taxon>Bacteria</taxon>
        <taxon>Bacillati</taxon>
        <taxon>Actinomycetota</taxon>
        <taxon>Actinomycetes</taxon>
        <taxon>Streptosporangiales</taxon>
        <taxon>Thermomonosporaceae</taxon>
        <taxon>Thermomonospora</taxon>
    </lineage>
</organism>
<sequence length="44" mass="4831">MRTHDLETRFLQGPLNTRGLTAALHAPWRGLIPDTVGLALVSAY</sequence>
<protein>
    <submittedName>
        <fullName evidence="1">Uncharacterized protein</fullName>
    </submittedName>
</protein>
<comment type="caution">
    <text evidence="1">The sequence shown here is derived from an EMBL/GenBank/DDBJ whole genome shotgun (WGS) entry which is preliminary data.</text>
</comment>
<dbReference type="AlphaFoldDB" id="A0A3D9ST31"/>
<dbReference type="RefSeq" id="WP_281275882.1">
    <property type="nucleotide sequence ID" value="NZ_QTTT01000001.1"/>
</dbReference>
<dbReference type="EMBL" id="QTTT01000001">
    <property type="protein sequence ID" value="REE99102.1"/>
    <property type="molecule type" value="Genomic_DNA"/>
</dbReference>
<reference evidence="1 2" key="1">
    <citation type="submission" date="2018-08" db="EMBL/GenBank/DDBJ databases">
        <title>Sequencing the genomes of 1000 actinobacteria strains.</title>
        <authorList>
            <person name="Klenk H.-P."/>
        </authorList>
    </citation>
    <scope>NUCLEOTIDE SEQUENCE [LARGE SCALE GENOMIC DNA]</scope>
    <source>
        <strain evidence="1 2">DSM 43927</strain>
    </source>
</reference>
<dbReference type="Proteomes" id="UP000256661">
    <property type="component" value="Unassembled WGS sequence"/>
</dbReference>
<proteinExistence type="predicted"/>
<name>A0A3D9ST31_9ACTN</name>
<evidence type="ECO:0000313" key="2">
    <source>
        <dbReference type="Proteomes" id="UP000256661"/>
    </source>
</evidence>
<gene>
    <name evidence="1" type="ORF">DFJ69_4607</name>
</gene>
<keyword evidence="2" id="KW-1185">Reference proteome</keyword>
<evidence type="ECO:0000313" key="1">
    <source>
        <dbReference type="EMBL" id="REE99102.1"/>
    </source>
</evidence>